<keyword evidence="1" id="KW-0479">Metal-binding</keyword>
<feature type="compositionally biased region" description="Low complexity" evidence="7">
    <location>
        <begin position="13"/>
        <end position="28"/>
    </location>
</feature>
<accession>A0A4U5UHU8</accession>
<feature type="repeat" description="ANK" evidence="5">
    <location>
        <begin position="333"/>
        <end position="365"/>
    </location>
</feature>
<name>A0A4U5UHU8_COLLU</name>
<keyword evidence="3 6" id="KW-0863">Zinc-finger</keyword>
<feature type="region of interest" description="Disordered" evidence="7">
    <location>
        <begin position="569"/>
        <end position="588"/>
    </location>
</feature>
<evidence type="ECO:0000256" key="5">
    <source>
        <dbReference type="PROSITE-ProRule" id="PRU00023"/>
    </source>
</evidence>
<dbReference type="PROSITE" id="PS50088">
    <property type="entry name" value="ANK_REPEAT"/>
    <property type="match status" value="2"/>
</dbReference>
<keyword evidence="4" id="KW-0862">Zinc</keyword>
<evidence type="ECO:0000256" key="1">
    <source>
        <dbReference type="ARBA" id="ARBA00022723"/>
    </source>
</evidence>
<sequence>MLSTCKGAVAAAAAAAAPGRGRPETAAGSQSDGHGEAQDGEKRRQGLGVQEWTDGSRYEGEFVNGFKHGRGKYSWRNGEYYEGSFYKDYRHGDGLYCWPTGHKFTGKFYLNRKEGYGQQLSPDGTTFQGLYHTDQRFGPGVVSYPDGRKDVGLWLGERLLKLCASVEDGFSLKRFPEYAAYMDPTTTTIQVDTDGNLLSDENFILPPGIESYSTDGEHLPLPPGRRRELDQHFYGELWEPDTYQHQGCERDPLSTLPLQARMQAHIHKHRLQAENVGWDVAAVITLNRESFGPKGPLEVSSELLIQHASRGELHAVSQILQTGLVHPDVADSQGHTALIAATVNCHNEVIRLLLDMGADIDKLNCEGMSALAVCHVLYYPFHSLHATFTEPPAKTQTLRSPSICGNSLQISQVDFTTDTPRFNNRTQTTNTVLSSQTNRSPLSDLTAEKLSEHISHHSSKVSSDSELIIEHWSGLNEIPSDTEHPQERREGGEKNCKETEEEGQVRDERSRREVEEESKVAEKETESRCGQICRNGDLELGEGRETESRREDIEVTKEVDKDVERERVRNTREEDVKERERRESEDMPHVERSIQVLDGHIALGSVQWKECRAKAAGRVQQVRDKELSPNSTFDSACSVSSYKIQVTEEVMQRSAEALSRTGIPQRSDTQETVRKMAAMKTEHRVRFSTLKLLLEWGADPNISKRKGLYLLHVAAALPGPAGPKITELLLHALTDPDAQACDENEIYEPDKISMKDQEPLSTDKNPHLKEGGQTALHVACQRDSDYRAVEQLLNGGANPNIPLGHRVGSALCALANINYHLGGNRTKLLDMLAKAGADIMMPVAVGDVVGTAVDYAHYSFNQDSRIAKTPFHALNMRERETFKARHQLLKMMGDLLRQTAVQRERENLEREQHLALNSTSSTERFVYTGAGANVPLPSSESLPPIHENHRKPVLKFCYHCGRSVSVKLTACSRCRKVFYCSRNCKLKAWDERHKDECIRVSASAHGIQKSVVFQSQRGPKPLTAMLKSKTVPRPMSVKLKPQRVSKPLSMAEKVLESQVNLKENYSCN</sequence>
<evidence type="ECO:0000256" key="6">
    <source>
        <dbReference type="PROSITE-ProRule" id="PRU00134"/>
    </source>
</evidence>
<feature type="compositionally biased region" description="Basic and acidic residues" evidence="7">
    <location>
        <begin position="33"/>
        <end position="44"/>
    </location>
</feature>
<dbReference type="PANTHER" id="PTHR15897:SF2">
    <property type="entry name" value="ANKYRIN REPEAT AND MYND DOMAIN-CONTAINING PROTEIN 1"/>
    <property type="match status" value="1"/>
</dbReference>
<feature type="region of interest" description="Disordered" evidence="7">
    <location>
        <begin position="13"/>
        <end position="51"/>
    </location>
</feature>
<reference evidence="9 10" key="1">
    <citation type="submission" date="2019-01" db="EMBL/GenBank/DDBJ databases">
        <title>Genome Assembly of Collichthys lucidus.</title>
        <authorList>
            <person name="Cai M."/>
            <person name="Xiao S."/>
        </authorList>
    </citation>
    <scope>NUCLEOTIDE SEQUENCE [LARGE SCALE GENOMIC DNA]</scope>
    <source>
        <strain evidence="9">JT15FE1705JMU</strain>
        <tissue evidence="9">Muscle</tissue>
    </source>
</reference>
<gene>
    <name evidence="9" type="ORF">D9C73_008304</name>
</gene>
<dbReference type="SMART" id="SM00248">
    <property type="entry name" value="ANK"/>
    <property type="match status" value="4"/>
</dbReference>
<dbReference type="Gene3D" id="2.20.110.10">
    <property type="entry name" value="Histone H3 K4-specific methyltransferase SET7/9 N-terminal domain"/>
    <property type="match status" value="1"/>
</dbReference>
<dbReference type="SMART" id="SM00698">
    <property type="entry name" value="MORN"/>
    <property type="match status" value="2"/>
</dbReference>
<dbReference type="Gene3D" id="6.10.140.2220">
    <property type="match status" value="1"/>
</dbReference>
<dbReference type="InterPro" id="IPR002110">
    <property type="entry name" value="Ankyrin_rpt"/>
</dbReference>
<feature type="compositionally biased region" description="Basic and acidic residues" evidence="7">
    <location>
        <begin position="481"/>
        <end position="523"/>
    </location>
</feature>
<dbReference type="Pfam" id="PF02493">
    <property type="entry name" value="MORN"/>
    <property type="match status" value="4"/>
</dbReference>
<dbReference type="PROSITE" id="PS01360">
    <property type="entry name" value="ZF_MYND_1"/>
    <property type="match status" value="1"/>
</dbReference>
<evidence type="ECO:0000256" key="4">
    <source>
        <dbReference type="ARBA" id="ARBA00022833"/>
    </source>
</evidence>
<dbReference type="Pfam" id="PF01753">
    <property type="entry name" value="zf-MYND"/>
    <property type="match status" value="1"/>
</dbReference>
<evidence type="ECO:0000256" key="3">
    <source>
        <dbReference type="ARBA" id="ARBA00022771"/>
    </source>
</evidence>
<dbReference type="PANTHER" id="PTHR15897">
    <property type="entry name" value="ANKYRIN REPEAT AND MYND DOMAIN PROTEIN 1"/>
    <property type="match status" value="1"/>
</dbReference>
<evidence type="ECO:0000256" key="2">
    <source>
        <dbReference type="ARBA" id="ARBA00022737"/>
    </source>
</evidence>
<dbReference type="STRING" id="240159.A0A4U5UHU8"/>
<feature type="region of interest" description="Disordered" evidence="7">
    <location>
        <begin position="418"/>
        <end position="440"/>
    </location>
</feature>
<dbReference type="Proteomes" id="UP000298787">
    <property type="component" value="Chromosome 8"/>
</dbReference>
<dbReference type="InterPro" id="IPR053064">
    <property type="entry name" value="Ankyrin-MYND_domain-protein"/>
</dbReference>
<dbReference type="InterPro" id="IPR002893">
    <property type="entry name" value="Znf_MYND"/>
</dbReference>
<dbReference type="PROSITE" id="PS50297">
    <property type="entry name" value="ANK_REP_REGION"/>
    <property type="match status" value="2"/>
</dbReference>
<dbReference type="Pfam" id="PF00023">
    <property type="entry name" value="Ank"/>
    <property type="match status" value="1"/>
</dbReference>
<dbReference type="AlphaFoldDB" id="A0A4U5UHU8"/>
<dbReference type="SUPFAM" id="SSF48403">
    <property type="entry name" value="Ankyrin repeat"/>
    <property type="match status" value="1"/>
</dbReference>
<dbReference type="Gene3D" id="1.25.40.20">
    <property type="entry name" value="Ankyrin repeat-containing domain"/>
    <property type="match status" value="2"/>
</dbReference>
<keyword evidence="5" id="KW-0040">ANK repeat</keyword>
<proteinExistence type="predicted"/>
<evidence type="ECO:0000256" key="7">
    <source>
        <dbReference type="SAM" id="MobiDB-lite"/>
    </source>
</evidence>
<evidence type="ECO:0000259" key="8">
    <source>
        <dbReference type="PROSITE" id="PS50865"/>
    </source>
</evidence>
<keyword evidence="10" id="KW-1185">Reference proteome</keyword>
<protein>
    <submittedName>
        <fullName evidence="9">MYND domain-containing protein 1 Testis-specific ankyrin-like protein 1 Zinc finger</fullName>
    </submittedName>
</protein>
<dbReference type="PROSITE" id="PS50865">
    <property type="entry name" value="ZF_MYND_2"/>
    <property type="match status" value="1"/>
</dbReference>
<dbReference type="GO" id="GO:0008270">
    <property type="term" value="F:zinc ion binding"/>
    <property type="evidence" value="ECO:0007669"/>
    <property type="project" value="UniProtKB-KW"/>
</dbReference>
<dbReference type="InterPro" id="IPR036770">
    <property type="entry name" value="Ankyrin_rpt-contain_sf"/>
</dbReference>
<organism evidence="9 10">
    <name type="scientific">Collichthys lucidus</name>
    <name type="common">Big head croaker</name>
    <name type="synonym">Sciaena lucida</name>
    <dbReference type="NCBI Taxonomy" id="240159"/>
    <lineage>
        <taxon>Eukaryota</taxon>
        <taxon>Metazoa</taxon>
        <taxon>Chordata</taxon>
        <taxon>Craniata</taxon>
        <taxon>Vertebrata</taxon>
        <taxon>Euteleostomi</taxon>
        <taxon>Actinopterygii</taxon>
        <taxon>Neopterygii</taxon>
        <taxon>Teleostei</taxon>
        <taxon>Neoteleostei</taxon>
        <taxon>Acanthomorphata</taxon>
        <taxon>Eupercaria</taxon>
        <taxon>Sciaenidae</taxon>
        <taxon>Collichthys</taxon>
    </lineage>
</organism>
<dbReference type="SUPFAM" id="SSF82185">
    <property type="entry name" value="Histone H3 K4-specific methyltransferase SET7/9 N-terminal domain"/>
    <property type="match status" value="1"/>
</dbReference>
<evidence type="ECO:0000313" key="9">
    <source>
        <dbReference type="EMBL" id="TKS74223.1"/>
    </source>
</evidence>
<dbReference type="SUPFAM" id="SSF144232">
    <property type="entry name" value="HIT/MYND zinc finger-like"/>
    <property type="match status" value="1"/>
</dbReference>
<evidence type="ECO:0000313" key="10">
    <source>
        <dbReference type="Proteomes" id="UP000298787"/>
    </source>
</evidence>
<dbReference type="EMBL" id="CM014085">
    <property type="protein sequence ID" value="TKS74223.1"/>
    <property type="molecule type" value="Genomic_DNA"/>
</dbReference>
<feature type="region of interest" description="Disordered" evidence="7">
    <location>
        <begin position="475"/>
        <end position="523"/>
    </location>
</feature>
<feature type="domain" description="MYND-type" evidence="8">
    <location>
        <begin position="957"/>
        <end position="997"/>
    </location>
</feature>
<feature type="repeat" description="ANK" evidence="5">
    <location>
        <begin position="771"/>
        <end position="801"/>
    </location>
</feature>
<dbReference type="InterPro" id="IPR003409">
    <property type="entry name" value="MORN"/>
</dbReference>
<dbReference type="Pfam" id="PF12796">
    <property type="entry name" value="Ank_2"/>
    <property type="match status" value="1"/>
</dbReference>
<keyword evidence="2" id="KW-0677">Repeat</keyword>